<sequence>MRKLLFMLTITACVAIISPVKAYINVSGIIIVQEKQYKKINVSDIPKEVLDKIKKQYGNYTINEAQKADDGEYKLILSKDGIDNTATFTSAGDLIKIY</sequence>
<dbReference type="Gene3D" id="3.40.1420.30">
    <property type="match status" value="1"/>
</dbReference>
<name>A0ABW5NZB7_9FLAO</name>
<dbReference type="SUPFAM" id="SSF160574">
    <property type="entry name" value="BT0923-like"/>
    <property type="match status" value="1"/>
</dbReference>
<organism evidence="1 2">
    <name type="scientific">Flavobacterium suzhouense</name>
    <dbReference type="NCBI Taxonomy" id="1529638"/>
    <lineage>
        <taxon>Bacteria</taxon>
        <taxon>Pseudomonadati</taxon>
        <taxon>Bacteroidota</taxon>
        <taxon>Flavobacteriia</taxon>
        <taxon>Flavobacteriales</taxon>
        <taxon>Flavobacteriaceae</taxon>
        <taxon>Flavobacterium</taxon>
    </lineage>
</organism>
<comment type="caution">
    <text evidence="1">The sequence shown here is derived from an EMBL/GenBank/DDBJ whole genome shotgun (WGS) entry which is preliminary data.</text>
</comment>
<keyword evidence="2" id="KW-1185">Reference proteome</keyword>
<accession>A0ABW5NZB7</accession>
<dbReference type="RefSeq" id="WP_379822112.1">
    <property type="nucleotide sequence ID" value="NZ_JBHUMD010000028.1"/>
</dbReference>
<evidence type="ECO:0000313" key="2">
    <source>
        <dbReference type="Proteomes" id="UP001597480"/>
    </source>
</evidence>
<dbReference type="EMBL" id="JBHUMD010000028">
    <property type="protein sequence ID" value="MFD2603362.1"/>
    <property type="molecule type" value="Genomic_DNA"/>
</dbReference>
<protein>
    <recommendedName>
        <fullName evidence="3">Beta-lactamase-inhibitor-like PepSY-like domain-containing protein</fullName>
    </recommendedName>
</protein>
<reference evidence="2" key="1">
    <citation type="journal article" date="2019" name="Int. J. Syst. Evol. Microbiol.">
        <title>The Global Catalogue of Microorganisms (GCM) 10K type strain sequencing project: providing services to taxonomists for standard genome sequencing and annotation.</title>
        <authorList>
            <consortium name="The Broad Institute Genomics Platform"/>
            <consortium name="The Broad Institute Genome Sequencing Center for Infectious Disease"/>
            <person name="Wu L."/>
            <person name="Ma J."/>
        </authorList>
    </citation>
    <scope>NUCLEOTIDE SEQUENCE [LARGE SCALE GENOMIC DNA]</scope>
    <source>
        <strain evidence="2">KCTC 42107</strain>
    </source>
</reference>
<evidence type="ECO:0000313" key="1">
    <source>
        <dbReference type="EMBL" id="MFD2603362.1"/>
    </source>
</evidence>
<dbReference type="Proteomes" id="UP001597480">
    <property type="component" value="Unassembled WGS sequence"/>
</dbReference>
<gene>
    <name evidence="1" type="ORF">ACFSR3_14965</name>
</gene>
<evidence type="ECO:0008006" key="3">
    <source>
        <dbReference type="Google" id="ProtNLM"/>
    </source>
</evidence>
<proteinExistence type="predicted"/>